<evidence type="ECO:0000313" key="3">
    <source>
        <dbReference type="Proteomes" id="UP000076967"/>
    </source>
</evidence>
<keyword evidence="1" id="KW-0472">Membrane</keyword>
<protein>
    <submittedName>
        <fullName evidence="2">Uncharacterized protein</fullName>
    </submittedName>
</protein>
<comment type="caution">
    <text evidence="2">The sequence shown here is derived from an EMBL/GenBank/DDBJ whole genome shotgun (WGS) entry which is preliminary data.</text>
</comment>
<reference evidence="2 3" key="1">
    <citation type="submission" date="2016-03" db="EMBL/GenBank/DDBJ databases">
        <title>Draft genome sequence of Paenibacillus glacialis DSM 22343.</title>
        <authorList>
            <person name="Shin S.-K."/>
            <person name="Yi H."/>
        </authorList>
    </citation>
    <scope>NUCLEOTIDE SEQUENCE [LARGE SCALE GENOMIC DNA]</scope>
    <source>
        <strain evidence="2 3">DSM 22343</strain>
    </source>
</reference>
<accession>A0A168KGA2</accession>
<organism evidence="2 3">
    <name type="scientific">Paenibacillus glacialis</name>
    <dbReference type="NCBI Taxonomy" id="494026"/>
    <lineage>
        <taxon>Bacteria</taxon>
        <taxon>Bacillati</taxon>
        <taxon>Bacillota</taxon>
        <taxon>Bacilli</taxon>
        <taxon>Bacillales</taxon>
        <taxon>Paenibacillaceae</taxon>
        <taxon>Paenibacillus</taxon>
    </lineage>
</organism>
<feature type="transmembrane region" description="Helical" evidence="1">
    <location>
        <begin position="26"/>
        <end position="43"/>
    </location>
</feature>
<dbReference type="AlphaFoldDB" id="A0A168KGA2"/>
<keyword evidence="1" id="KW-0812">Transmembrane</keyword>
<sequence>MVDGTRAVGTKVSIAVAEKVRKEGQVAIEGVIILVIALGLSSYRPKTEIIMLHKERRRGL</sequence>
<keyword evidence="3" id="KW-1185">Reference proteome</keyword>
<evidence type="ECO:0000313" key="2">
    <source>
        <dbReference type="EMBL" id="OAB41964.1"/>
    </source>
</evidence>
<proteinExistence type="predicted"/>
<dbReference type="EMBL" id="LVJH01000025">
    <property type="protein sequence ID" value="OAB41964.1"/>
    <property type="molecule type" value="Genomic_DNA"/>
</dbReference>
<keyword evidence="1" id="KW-1133">Transmembrane helix</keyword>
<name>A0A168KGA2_9BACL</name>
<gene>
    <name evidence="2" type="ORF">PGLA_14160</name>
</gene>
<dbReference type="Proteomes" id="UP000076967">
    <property type="component" value="Unassembled WGS sequence"/>
</dbReference>
<evidence type="ECO:0000256" key="1">
    <source>
        <dbReference type="SAM" id="Phobius"/>
    </source>
</evidence>